<gene>
    <name evidence="1" type="ORF">BLAHKPKO_00005</name>
</gene>
<evidence type="ECO:0000313" key="1">
    <source>
        <dbReference type="EMBL" id="QNO58041.1"/>
    </source>
</evidence>
<sequence>MVNMGRRKEIGKSSDNLFNEIWRDYRGINMRAVIKMGYFLTLMGAPMNYSHLPNTYCV</sequence>
<accession>A0A7G9ZCQ7</accession>
<protein>
    <submittedName>
        <fullName evidence="1">Uncharacterized protein</fullName>
    </submittedName>
</protein>
<proteinExistence type="predicted"/>
<dbReference type="AlphaFoldDB" id="A0A7G9ZCQ7"/>
<organism evidence="1">
    <name type="scientific">Candidatus Methanophaga sp. ANME-1 ERB7</name>
    <dbReference type="NCBI Taxonomy" id="2759913"/>
    <lineage>
        <taxon>Archaea</taxon>
        <taxon>Methanobacteriati</taxon>
        <taxon>Methanobacteriota</taxon>
        <taxon>Stenosarchaea group</taxon>
        <taxon>Methanomicrobia</taxon>
        <taxon>Candidatus Methanophagales</taxon>
        <taxon>Candidatus Methanophagaceae</taxon>
        <taxon>Candidatus Methanophaga</taxon>
    </lineage>
</organism>
<reference evidence="1" key="1">
    <citation type="submission" date="2020-06" db="EMBL/GenBank/DDBJ databases">
        <title>Unique genomic features of the anaerobic methanotrophic archaea.</title>
        <authorList>
            <person name="Chadwick G.L."/>
            <person name="Skennerton C.T."/>
            <person name="Laso-Perez R."/>
            <person name="Leu A.O."/>
            <person name="Speth D.R."/>
            <person name="Yu H."/>
            <person name="Morgan-Lang C."/>
            <person name="Hatzenpichler R."/>
            <person name="Goudeau D."/>
            <person name="Malmstrom R."/>
            <person name="Brazelton W.J."/>
            <person name="Woyke T."/>
            <person name="Hallam S.J."/>
            <person name="Tyson G.W."/>
            <person name="Wegener G."/>
            <person name="Boetius A."/>
            <person name="Orphan V."/>
        </authorList>
    </citation>
    <scope>NUCLEOTIDE SEQUENCE</scope>
</reference>
<dbReference type="EMBL" id="MT631712">
    <property type="protein sequence ID" value="QNO58041.1"/>
    <property type="molecule type" value="Genomic_DNA"/>
</dbReference>
<name>A0A7G9ZCQ7_9EURY</name>